<feature type="compositionally biased region" description="Basic and acidic residues" evidence="3">
    <location>
        <begin position="246"/>
        <end position="256"/>
    </location>
</feature>
<dbReference type="InterPro" id="IPR027417">
    <property type="entry name" value="P-loop_NTPase"/>
</dbReference>
<keyword evidence="2" id="KW-0342">GTP-binding</keyword>
<organism evidence="4 5">
    <name type="scientific">Clavelina lepadiformis</name>
    <name type="common">Light-bulb sea squirt</name>
    <name type="synonym">Ascidia lepadiformis</name>
    <dbReference type="NCBI Taxonomy" id="159417"/>
    <lineage>
        <taxon>Eukaryota</taxon>
        <taxon>Metazoa</taxon>
        <taxon>Chordata</taxon>
        <taxon>Tunicata</taxon>
        <taxon>Ascidiacea</taxon>
        <taxon>Aplousobranchia</taxon>
        <taxon>Clavelinidae</taxon>
        <taxon>Clavelina</taxon>
    </lineage>
</organism>
<gene>
    <name evidence="4" type="ORF">CVLEPA_LOCUS17942</name>
</gene>
<evidence type="ECO:0000256" key="3">
    <source>
        <dbReference type="SAM" id="MobiDB-lite"/>
    </source>
</evidence>
<keyword evidence="5" id="KW-1185">Reference proteome</keyword>
<evidence type="ECO:0000313" key="4">
    <source>
        <dbReference type="EMBL" id="CAK8686030.1"/>
    </source>
</evidence>
<feature type="compositionally biased region" description="Polar residues" evidence="3">
    <location>
        <begin position="187"/>
        <end position="199"/>
    </location>
</feature>
<accession>A0ABP0G2F2</accession>
<dbReference type="Proteomes" id="UP001642483">
    <property type="component" value="Unassembled WGS sequence"/>
</dbReference>
<dbReference type="SMART" id="SM00175">
    <property type="entry name" value="RAB"/>
    <property type="match status" value="1"/>
</dbReference>
<name>A0ABP0G2F2_CLALP</name>
<feature type="compositionally biased region" description="Polar residues" evidence="3">
    <location>
        <begin position="482"/>
        <end position="499"/>
    </location>
</feature>
<dbReference type="PROSITE" id="PS51419">
    <property type="entry name" value="RAB"/>
    <property type="match status" value="1"/>
</dbReference>
<dbReference type="PANTHER" id="PTHR47977">
    <property type="entry name" value="RAS-RELATED PROTEIN RAB"/>
    <property type="match status" value="1"/>
</dbReference>
<sequence>MGNGCTSYKAVKLAETTTKLPKLKLVLVGESTGGKSSILERFEKNHFQDEYLPTKTVNIVSIVKKVNIPDQGIISLELWDVPDHERTDLRKSYYLNADAVIVVVDLADDENAFDNAVKWKHDVSSNLLHSRPVDKSTVVDHSNAARLDYFKPKPNAVPLLLLGNKFDVVKEAFLREQYSLYDATSSQAHNSAMRQGNNDITEDGTHPEEMNTTYPDLVNSTESGKVGEEEDNTEDVKGDTTPPAKSAEDVAEKEKPPVSGSCEDEHKEGANESTTVETPPDHASDETKPLLENGNLSDDGVSMEIDNPGHKSDNNNITDNPEPSVDGGGPDPPAASQDELEAEKPSTETQNGDESDVDEIHATEKKFKKLSPKDLFIHNQEMETLQEENKPKSLVTAQAKTKSLSTDGVSAPSIATTFMLPPCIEQLEKCAEEHGFIAGIPVSAKDAKGGIHEAMQSLIRHVVSKRHDTSTERKRKTDESTSMRSEFSQVKRTKNQQNHTSVNGFSQLREVGVIEIDEVLKKCNDVLREADNMNTAYRESIHIFKKACFQRQLIGSRQASIEECISAVKDSVESPSWTNNGTSDIRAKLLRAEAKPGNNLCLHIRCLLYWLYTNSCNGKLRH</sequence>
<dbReference type="Pfam" id="PF08477">
    <property type="entry name" value="Roc"/>
    <property type="match status" value="1"/>
</dbReference>
<feature type="region of interest" description="Disordered" evidence="3">
    <location>
        <begin position="464"/>
        <end position="499"/>
    </location>
</feature>
<feature type="compositionally biased region" description="Polar residues" evidence="3">
    <location>
        <begin position="210"/>
        <end position="223"/>
    </location>
</feature>
<evidence type="ECO:0000256" key="2">
    <source>
        <dbReference type="ARBA" id="ARBA00023134"/>
    </source>
</evidence>
<dbReference type="SUPFAM" id="SSF52540">
    <property type="entry name" value="P-loop containing nucleoside triphosphate hydrolases"/>
    <property type="match status" value="1"/>
</dbReference>
<proteinExistence type="predicted"/>
<protein>
    <submittedName>
        <fullName evidence="4">Uncharacterized protein</fullName>
    </submittedName>
</protein>
<comment type="caution">
    <text evidence="4">The sequence shown here is derived from an EMBL/GenBank/DDBJ whole genome shotgun (WGS) entry which is preliminary data.</text>
</comment>
<dbReference type="EMBL" id="CAWYQH010000101">
    <property type="protein sequence ID" value="CAK8686030.1"/>
    <property type="molecule type" value="Genomic_DNA"/>
</dbReference>
<reference evidence="4 5" key="1">
    <citation type="submission" date="2024-02" db="EMBL/GenBank/DDBJ databases">
        <authorList>
            <person name="Daric V."/>
            <person name="Darras S."/>
        </authorList>
    </citation>
    <scope>NUCLEOTIDE SEQUENCE [LARGE SCALE GENOMIC DNA]</scope>
</reference>
<dbReference type="InterPro" id="IPR050227">
    <property type="entry name" value="Rab"/>
</dbReference>
<evidence type="ECO:0000313" key="5">
    <source>
        <dbReference type="Proteomes" id="UP001642483"/>
    </source>
</evidence>
<feature type="compositionally biased region" description="Basic and acidic residues" evidence="3">
    <location>
        <begin position="279"/>
        <end position="289"/>
    </location>
</feature>
<feature type="compositionally biased region" description="Basic and acidic residues" evidence="3">
    <location>
        <begin position="465"/>
        <end position="481"/>
    </location>
</feature>
<keyword evidence="1" id="KW-0547">Nucleotide-binding</keyword>
<dbReference type="SMART" id="SM00173">
    <property type="entry name" value="RAS"/>
    <property type="match status" value="1"/>
</dbReference>
<dbReference type="Gene3D" id="3.40.50.300">
    <property type="entry name" value="P-loop containing nucleotide triphosphate hydrolases"/>
    <property type="match status" value="1"/>
</dbReference>
<evidence type="ECO:0000256" key="1">
    <source>
        <dbReference type="ARBA" id="ARBA00022741"/>
    </source>
</evidence>
<dbReference type="PRINTS" id="PR00449">
    <property type="entry name" value="RASTRNSFRMNG"/>
</dbReference>
<feature type="region of interest" description="Disordered" evidence="3">
    <location>
        <begin position="187"/>
        <end position="358"/>
    </location>
</feature>